<dbReference type="RefSeq" id="WP_006009119.1">
    <property type="nucleotide sequence ID" value="NZ_AUAV01000012.1"/>
</dbReference>
<accession>K6ZVY3</accession>
<sequence length="111" mass="12007">MATNEPQNFADHLEIQQVVNLYASSIDKSRWSALEGVFTDDAIANFIGLVVFEGRQAITDLISSVLVQCSVTQHLLGNINIEVNGDKATSTCYLAALHVGVGDYAAEMFTV</sequence>
<evidence type="ECO:0000259" key="1">
    <source>
        <dbReference type="Pfam" id="PF13577"/>
    </source>
</evidence>
<gene>
    <name evidence="2" type="ORF">GPAL_0605</name>
</gene>
<dbReference type="OrthoDB" id="2860904at2"/>
<dbReference type="EMBL" id="BAEQ01000013">
    <property type="protein sequence ID" value="GAC27485.1"/>
    <property type="molecule type" value="Genomic_DNA"/>
</dbReference>
<keyword evidence="3" id="KW-1185">Reference proteome</keyword>
<name>K6ZVY3_9ALTE</name>
<dbReference type="SUPFAM" id="SSF54427">
    <property type="entry name" value="NTF2-like"/>
    <property type="match status" value="1"/>
</dbReference>
<evidence type="ECO:0000313" key="2">
    <source>
        <dbReference type="EMBL" id="GAC27485.1"/>
    </source>
</evidence>
<comment type="caution">
    <text evidence="2">The sequence shown here is derived from an EMBL/GenBank/DDBJ whole genome shotgun (WGS) entry which is preliminary data.</text>
</comment>
<evidence type="ECO:0000313" key="3">
    <source>
        <dbReference type="Proteomes" id="UP000006251"/>
    </source>
</evidence>
<dbReference type="Proteomes" id="UP000006251">
    <property type="component" value="Unassembled WGS sequence"/>
</dbReference>
<dbReference type="Gene3D" id="3.10.450.50">
    <property type="match status" value="1"/>
</dbReference>
<dbReference type="Pfam" id="PF13577">
    <property type="entry name" value="SnoaL_4"/>
    <property type="match status" value="1"/>
</dbReference>
<dbReference type="STRING" id="1121922.GCA_000428905_02382"/>
<dbReference type="InterPro" id="IPR037401">
    <property type="entry name" value="SnoaL-like"/>
</dbReference>
<dbReference type="InterPro" id="IPR032710">
    <property type="entry name" value="NTF2-like_dom_sf"/>
</dbReference>
<feature type="domain" description="SnoaL-like" evidence="1">
    <location>
        <begin position="10"/>
        <end position="104"/>
    </location>
</feature>
<dbReference type="CDD" id="cd00531">
    <property type="entry name" value="NTF2_like"/>
    <property type="match status" value="1"/>
</dbReference>
<reference evidence="3" key="1">
    <citation type="journal article" date="2014" name="Environ. Microbiol.">
        <title>Comparative genomics of the marine bacterial genus Glaciecola reveals the high degree of genomic diversity and genomic characteristic for cold adaptation.</title>
        <authorList>
            <person name="Qin Q.L."/>
            <person name="Xie B.B."/>
            <person name="Yu Y."/>
            <person name="Shu Y.L."/>
            <person name="Rong J.C."/>
            <person name="Zhang Y.J."/>
            <person name="Zhao D.L."/>
            <person name="Chen X.L."/>
            <person name="Zhang X.Y."/>
            <person name="Chen B."/>
            <person name="Zhou B.C."/>
            <person name="Zhang Y.Z."/>
        </authorList>
    </citation>
    <scope>NUCLEOTIDE SEQUENCE [LARGE SCALE GENOMIC DNA]</scope>
    <source>
        <strain evidence="3">ACAM 615</strain>
    </source>
</reference>
<proteinExistence type="predicted"/>
<dbReference type="AlphaFoldDB" id="K6ZVY3"/>
<organism evidence="2 3">
    <name type="scientific">Brumicola pallidula DSM 14239 = ACAM 615</name>
    <dbReference type="NCBI Taxonomy" id="1121922"/>
    <lineage>
        <taxon>Bacteria</taxon>
        <taxon>Pseudomonadati</taxon>
        <taxon>Pseudomonadota</taxon>
        <taxon>Gammaproteobacteria</taxon>
        <taxon>Alteromonadales</taxon>
        <taxon>Alteromonadaceae</taxon>
        <taxon>Brumicola</taxon>
    </lineage>
</organism>
<protein>
    <recommendedName>
        <fullName evidence="1">SnoaL-like domain-containing protein</fullName>
    </recommendedName>
</protein>